<evidence type="ECO:0000313" key="2">
    <source>
        <dbReference type="Proteomes" id="UP001281147"/>
    </source>
</evidence>
<proteinExistence type="predicted"/>
<accession>A0ACC3N0C1</accession>
<evidence type="ECO:0000313" key="1">
    <source>
        <dbReference type="EMBL" id="KAK3707509.1"/>
    </source>
</evidence>
<dbReference type="EMBL" id="JAUTXU010000110">
    <property type="protein sequence ID" value="KAK3707509.1"/>
    <property type="molecule type" value="Genomic_DNA"/>
</dbReference>
<comment type="caution">
    <text evidence="1">The sequence shown here is derived from an EMBL/GenBank/DDBJ whole genome shotgun (WGS) entry which is preliminary data.</text>
</comment>
<dbReference type="Proteomes" id="UP001281147">
    <property type="component" value="Unassembled WGS sequence"/>
</dbReference>
<sequence length="357" mass="39686">MILQRTRVPIVVNPPPSTHLLTPQQRPVDSLVVSSTEAAMMEKVRIRQPVHKNVDSKRHRNKHYAYIQQLEAEIARLQNADALVNNEKNALAHQNNAMRDAITSQSLDVHLDSIDLNSSVQPSGDLSQLGNAAVDIRFDPDVGHERTFIDVADPSSDFWTSDETFAEERQSRQRPRHAPVAGDSWAALDFILALEWPCREHVKHPVINPEANSTGACAQGNFHGHALTTTAAVYQSSHPPHNGRLEATRSHVPNHNGLDLGTQENWQLPHSEIDKLVELSELLELDEDAMTPAEAYSAIRQSIPTERYLRPVLEALKKPLGDIVVCHGYGACVDANVFWQLLDSTMPNLQVTSPELA</sequence>
<reference evidence="1" key="1">
    <citation type="submission" date="2023-07" db="EMBL/GenBank/DDBJ databases">
        <title>Black Yeasts Isolated from many extreme environments.</title>
        <authorList>
            <person name="Coleine C."/>
            <person name="Stajich J.E."/>
            <person name="Selbmann L."/>
        </authorList>
    </citation>
    <scope>NUCLEOTIDE SEQUENCE</scope>
    <source>
        <strain evidence="1">CCFEE 5714</strain>
    </source>
</reference>
<name>A0ACC3N0C1_9PEZI</name>
<keyword evidence="2" id="KW-1185">Reference proteome</keyword>
<protein>
    <submittedName>
        <fullName evidence="1">Uncharacterized protein</fullName>
    </submittedName>
</protein>
<gene>
    <name evidence="1" type="ORF">LTR37_012152</name>
</gene>
<organism evidence="1 2">
    <name type="scientific">Vermiconidia calcicola</name>
    <dbReference type="NCBI Taxonomy" id="1690605"/>
    <lineage>
        <taxon>Eukaryota</taxon>
        <taxon>Fungi</taxon>
        <taxon>Dikarya</taxon>
        <taxon>Ascomycota</taxon>
        <taxon>Pezizomycotina</taxon>
        <taxon>Dothideomycetes</taxon>
        <taxon>Dothideomycetidae</taxon>
        <taxon>Mycosphaerellales</taxon>
        <taxon>Extremaceae</taxon>
        <taxon>Vermiconidia</taxon>
    </lineage>
</organism>